<dbReference type="RefSeq" id="WP_136414397.1">
    <property type="nucleotide sequence ID" value="NZ_CP039396.1"/>
</dbReference>
<keyword evidence="2" id="KW-1185">Reference proteome</keyword>
<gene>
    <name evidence="1" type="ORF">E7747_04605</name>
</gene>
<proteinExistence type="predicted"/>
<protein>
    <recommendedName>
        <fullName evidence="3">Phage portal protein</fullName>
    </recommendedName>
</protein>
<sequence length="229" mass="25836">MFSSNPGLIEEAFSAWKRHAALRTTRRGLMRHTYGDQWSDLTQTSSGQTVSEYEKARMAGMRPLTNNLLRALVKSVVGRFRYNISQSGEPPSAQLLDVYRSNLLDELDSRALEEFLISGTAIQRVVYENRPPDGAGVWIDNVNPEHFFCTPFRDPRGSDIRLIGMLHDMTLDELRLRFGHNSRAVTVILKKSTATSQPTGLISRRWHGADMTRLIRSSTLHPRPASVGL</sequence>
<dbReference type="EMBL" id="CP039396">
    <property type="protein sequence ID" value="QCD41627.1"/>
    <property type="molecule type" value="Genomic_DNA"/>
</dbReference>
<name>A0A4P7W1F2_9BACT</name>
<reference evidence="2" key="1">
    <citation type="submission" date="2019-02" db="EMBL/GenBank/DDBJ databases">
        <title>Isolation and identification of novel species under the genus Muribaculum.</title>
        <authorList>
            <person name="Miyake S."/>
            <person name="Ding Y."/>
            <person name="Low A."/>
            <person name="Soh M."/>
            <person name="Seedorf H."/>
        </authorList>
    </citation>
    <scope>NUCLEOTIDE SEQUENCE [LARGE SCALE GENOMIC DNA]</scope>
    <source>
        <strain evidence="2">H5</strain>
    </source>
</reference>
<dbReference type="KEGG" id="ddb:E7747_04605"/>
<dbReference type="AlphaFoldDB" id="A0A4P7W1F2"/>
<evidence type="ECO:0000313" key="1">
    <source>
        <dbReference type="EMBL" id="QCD41627.1"/>
    </source>
</evidence>
<accession>A0A4P7W1F2</accession>
<dbReference type="Proteomes" id="UP000297149">
    <property type="component" value="Chromosome"/>
</dbReference>
<evidence type="ECO:0000313" key="2">
    <source>
        <dbReference type="Proteomes" id="UP000297149"/>
    </source>
</evidence>
<organism evidence="1 2">
    <name type="scientific">Duncaniella dubosii</name>
    <dbReference type="NCBI Taxonomy" id="2518971"/>
    <lineage>
        <taxon>Bacteria</taxon>
        <taxon>Pseudomonadati</taxon>
        <taxon>Bacteroidota</taxon>
        <taxon>Bacteroidia</taxon>
        <taxon>Bacteroidales</taxon>
        <taxon>Muribaculaceae</taxon>
        <taxon>Duncaniella</taxon>
    </lineage>
</organism>
<evidence type="ECO:0008006" key="3">
    <source>
        <dbReference type="Google" id="ProtNLM"/>
    </source>
</evidence>